<dbReference type="Pfam" id="PF02390">
    <property type="entry name" value="Methyltransf_4"/>
    <property type="match status" value="1"/>
</dbReference>
<feature type="binding site" evidence="7">
    <location>
        <position position="145"/>
    </location>
    <ligand>
        <name>S-adenosyl-L-methionine</name>
        <dbReference type="ChEBI" id="CHEBI:59789"/>
    </ligand>
</feature>
<dbReference type="Gene3D" id="3.40.50.150">
    <property type="entry name" value="Vaccinia Virus protein VP39"/>
    <property type="match status" value="1"/>
</dbReference>
<dbReference type="GO" id="GO:0008176">
    <property type="term" value="F:tRNA (guanine(46)-N7)-methyltransferase activity"/>
    <property type="evidence" value="ECO:0007669"/>
    <property type="project" value="UniProtKB-UniRule"/>
</dbReference>
<evidence type="ECO:0000313" key="10">
    <source>
        <dbReference type="Proteomes" id="UP000315677"/>
    </source>
</evidence>
<comment type="function">
    <text evidence="2 7">Catalyzes the formation of N(7)-methylguanine at position 46 (m7G46) in tRNA.</text>
</comment>
<dbReference type="InterPro" id="IPR003358">
    <property type="entry name" value="tRNA_(Gua-N-7)_MeTrfase_Trmb"/>
</dbReference>
<feature type="binding site" evidence="7">
    <location>
        <position position="172"/>
    </location>
    <ligand>
        <name>substrate</name>
    </ligand>
</feature>
<evidence type="ECO:0000256" key="4">
    <source>
        <dbReference type="ARBA" id="ARBA00022679"/>
    </source>
</evidence>
<gene>
    <name evidence="7" type="primary">trmB</name>
    <name evidence="9" type="ORF">FB558_2889</name>
</gene>
<keyword evidence="5 7" id="KW-0949">S-adenosyl-L-methionine</keyword>
<accession>A0A543E3C1</accession>
<dbReference type="PANTHER" id="PTHR23417:SF14">
    <property type="entry name" value="PENTACOTRIPEPTIDE-REPEAT REGION OF PRORP DOMAIN-CONTAINING PROTEIN"/>
    <property type="match status" value="1"/>
</dbReference>
<evidence type="ECO:0000256" key="1">
    <source>
        <dbReference type="ARBA" id="ARBA00000142"/>
    </source>
</evidence>
<dbReference type="CDD" id="cd02440">
    <property type="entry name" value="AdoMet_MTases"/>
    <property type="match status" value="1"/>
</dbReference>
<feature type="binding site" evidence="7">
    <location>
        <position position="118"/>
    </location>
    <ligand>
        <name>S-adenosyl-L-methionine</name>
        <dbReference type="ChEBI" id="CHEBI:59789"/>
    </ligand>
</feature>
<dbReference type="InterPro" id="IPR055361">
    <property type="entry name" value="tRNA_methyltr_TrmB_bact"/>
</dbReference>
<keyword evidence="6 7" id="KW-0819">tRNA processing</keyword>
<keyword evidence="10" id="KW-1185">Reference proteome</keyword>
<dbReference type="GO" id="GO:0043527">
    <property type="term" value="C:tRNA methyltransferase complex"/>
    <property type="evidence" value="ECO:0007669"/>
    <property type="project" value="TreeGrafter"/>
</dbReference>
<evidence type="ECO:0000256" key="7">
    <source>
        <dbReference type="HAMAP-Rule" id="MF_01057"/>
    </source>
</evidence>
<evidence type="ECO:0000256" key="8">
    <source>
        <dbReference type="SAM" id="MobiDB-lite"/>
    </source>
</evidence>
<evidence type="ECO:0000256" key="6">
    <source>
        <dbReference type="ARBA" id="ARBA00022694"/>
    </source>
</evidence>
<comment type="catalytic activity">
    <reaction evidence="1 7">
        <text>guanosine(46) in tRNA + S-adenosyl-L-methionine = N(7)-methylguanosine(46) in tRNA + S-adenosyl-L-homocysteine</text>
        <dbReference type="Rhea" id="RHEA:42708"/>
        <dbReference type="Rhea" id="RHEA-COMP:10188"/>
        <dbReference type="Rhea" id="RHEA-COMP:10189"/>
        <dbReference type="ChEBI" id="CHEBI:57856"/>
        <dbReference type="ChEBI" id="CHEBI:59789"/>
        <dbReference type="ChEBI" id="CHEBI:74269"/>
        <dbReference type="ChEBI" id="CHEBI:74480"/>
        <dbReference type="EC" id="2.1.1.33"/>
    </reaction>
</comment>
<dbReference type="UniPathway" id="UPA00989"/>
<dbReference type="PROSITE" id="PS51625">
    <property type="entry name" value="SAM_MT_TRMB"/>
    <property type="match status" value="1"/>
</dbReference>
<proteinExistence type="inferred from homology"/>
<comment type="caution">
    <text evidence="9">The sequence shown here is derived from an EMBL/GenBank/DDBJ whole genome shotgun (WGS) entry which is preliminary data.</text>
</comment>
<sequence length="264" mass="29316">MCEKRGAGRPGQRDLAASPTAAAHVRASHTHSEAPHRPITSFVHHRSRLTEGQQHAWDRWWPERGRDVADLLGGAQPYDPPSWFGRTAPLVLEIGSGMGESTAALAAAAPDVDHIAVEVYEPGLAQLLMRIAELGLTNVVLLRGDAVALLRERVPPASLAGIRIFFPDPWPKRRHRKRRLVQPEFVALAASRLAPGGTLHLATDWDDYATQMRSVCDAEPALRNTAADQPGGWTPRPDWRPVTKFEQRAHHEGREVHDLIYRRT</sequence>
<dbReference type="NCBIfam" id="TIGR00091">
    <property type="entry name" value="tRNA (guanosine(46)-N7)-methyltransferase TrmB"/>
    <property type="match status" value="1"/>
</dbReference>
<dbReference type="AlphaFoldDB" id="A0A543E3C1"/>
<evidence type="ECO:0000313" key="9">
    <source>
        <dbReference type="EMBL" id="TQM16086.1"/>
    </source>
</evidence>
<feature type="binding site" evidence="7">
    <location>
        <position position="168"/>
    </location>
    <ligand>
        <name>S-adenosyl-L-methionine</name>
        <dbReference type="ChEBI" id="CHEBI:59789"/>
    </ligand>
</feature>
<dbReference type="HAMAP" id="MF_01057">
    <property type="entry name" value="tRNA_methyltr_TrmB"/>
    <property type="match status" value="1"/>
</dbReference>
<evidence type="ECO:0000256" key="3">
    <source>
        <dbReference type="ARBA" id="ARBA00022603"/>
    </source>
</evidence>
<feature type="binding site" evidence="7">
    <location>
        <position position="204"/>
    </location>
    <ligand>
        <name>substrate</name>
    </ligand>
</feature>
<dbReference type="EC" id="2.1.1.33" evidence="7"/>
<dbReference type="OrthoDB" id="9802090at2"/>
<keyword evidence="3 7" id="KW-0489">Methyltransferase</keyword>
<reference evidence="9 10" key="1">
    <citation type="submission" date="2019-06" db="EMBL/GenBank/DDBJ databases">
        <title>Sequencing the genomes of 1000 actinobacteria strains.</title>
        <authorList>
            <person name="Klenk H.-P."/>
        </authorList>
    </citation>
    <scope>NUCLEOTIDE SEQUENCE [LARGE SCALE GENOMIC DNA]</scope>
    <source>
        <strain evidence="9 10">DSM 45301</strain>
    </source>
</reference>
<keyword evidence="4 7" id="KW-0808">Transferase</keyword>
<dbReference type="Proteomes" id="UP000315677">
    <property type="component" value="Unassembled WGS sequence"/>
</dbReference>
<feature type="binding site" evidence="7">
    <location>
        <position position="93"/>
    </location>
    <ligand>
        <name>S-adenosyl-L-methionine</name>
        <dbReference type="ChEBI" id="CHEBI:59789"/>
    </ligand>
</feature>
<feature type="binding site" evidence="7">
    <location>
        <begin position="243"/>
        <end position="246"/>
    </location>
    <ligand>
        <name>substrate</name>
    </ligand>
</feature>
<feature type="region of interest" description="Disordered" evidence="8">
    <location>
        <begin position="1"/>
        <end position="40"/>
    </location>
</feature>
<dbReference type="InterPro" id="IPR029063">
    <property type="entry name" value="SAM-dependent_MTases_sf"/>
</dbReference>
<name>A0A543E3C1_9PSEU</name>
<comment type="similarity">
    <text evidence="7">Belongs to the class I-like SAM-binding methyltransferase superfamily. TrmB family.</text>
</comment>
<dbReference type="PANTHER" id="PTHR23417">
    <property type="entry name" value="3-DEOXY-D-MANNO-OCTULOSONIC-ACID TRANSFERASE/TRNA GUANINE-N 7 - -METHYLTRANSFERASE"/>
    <property type="match status" value="1"/>
</dbReference>
<dbReference type="EMBL" id="VFPA01000001">
    <property type="protein sequence ID" value="TQM16086.1"/>
    <property type="molecule type" value="Genomic_DNA"/>
</dbReference>
<evidence type="ECO:0000256" key="2">
    <source>
        <dbReference type="ARBA" id="ARBA00003015"/>
    </source>
</evidence>
<dbReference type="SUPFAM" id="SSF53335">
    <property type="entry name" value="S-adenosyl-L-methionine-dependent methyltransferases"/>
    <property type="match status" value="1"/>
</dbReference>
<protein>
    <recommendedName>
        <fullName evidence="7">tRNA (guanine-N(7)-)-methyltransferase</fullName>
        <ecNumber evidence="7">2.1.1.33</ecNumber>
    </recommendedName>
    <alternativeName>
        <fullName evidence="7">tRNA (guanine(46)-N(7))-methyltransferase</fullName>
    </alternativeName>
    <alternativeName>
        <fullName evidence="7">tRNA(m7G46)-methyltransferase</fullName>
    </alternativeName>
</protein>
<evidence type="ECO:0000256" key="5">
    <source>
        <dbReference type="ARBA" id="ARBA00022691"/>
    </source>
</evidence>
<organism evidence="9 10">
    <name type="scientific">Pseudonocardia kunmingensis</name>
    <dbReference type="NCBI Taxonomy" id="630975"/>
    <lineage>
        <taxon>Bacteria</taxon>
        <taxon>Bacillati</taxon>
        <taxon>Actinomycetota</taxon>
        <taxon>Actinomycetes</taxon>
        <taxon>Pseudonocardiales</taxon>
        <taxon>Pseudonocardiaceae</taxon>
        <taxon>Pseudonocardia</taxon>
    </lineage>
</organism>
<comment type="pathway">
    <text evidence="7">tRNA modification; N(7)-methylguanine-tRNA biosynthesis.</text>
</comment>
<comment type="caution">
    <text evidence="7">Lacks conserved residue(s) required for the propagation of feature annotation.</text>
</comment>